<dbReference type="InterPro" id="IPR014819">
    <property type="entry name" value="PriCT_2"/>
</dbReference>
<dbReference type="Proteomes" id="UP000236333">
    <property type="component" value="Unassembled WGS sequence"/>
</dbReference>
<protein>
    <submittedName>
        <fullName evidence="3">Putative helicase</fullName>
    </submittedName>
</protein>
<keyword evidence="1" id="KW-0378">Hydrolase</keyword>
<feature type="domain" description="Primase C-terminal 2" evidence="2">
    <location>
        <begin position="209"/>
        <end position="288"/>
    </location>
</feature>
<dbReference type="GO" id="GO:0004386">
    <property type="term" value="F:helicase activity"/>
    <property type="evidence" value="ECO:0007669"/>
    <property type="project" value="UniProtKB-KW"/>
</dbReference>
<evidence type="ECO:0000259" key="2">
    <source>
        <dbReference type="Pfam" id="PF08707"/>
    </source>
</evidence>
<sequence length="990" mass="110648">MNSVALLSAWLRLDFPKDLLMPVVAGTKVPLHCHKDGAWSWDLFDKHMSAGDDVGILLRSLCVADFDDVPTALAFEEVFPELLEAPMEQTKKGRHYFFHRPDFCDAEGYFDGARQVSGVNVDFKSVCTSGTSGLICVCPSTGKVWVRPPWDHAPKDISRELLDRICKPRNKVQKQVDVLQNQVQPQIEPQLQPQLEPQIEDKKDVLYIRNLVGCLLPATSVNRAEWVKVGHILKREGAEHFQLWNDFSATAGPPLYKGVADCQKTWDSFQVDNPVANQITIASLCFMAERDAPGAYQAAQAAHRDRVVANCVIDDHRRRDMWNVLRARFPADLGGMAEDTFRLLRADGAGSMAFADSSSGLAGTISSDFIVHISDRFSGLLFEDVLVKGPLSNLHSNIPCEADFVLNRPDPDRATLRSVTPNIDAVLTQYRIGEDDSFFKVDVPGKRSTSIATRPKMDLLNKCVLSALSEHAAGTSLAWFVTVNNINNLVVVNDTSDRVRPDYDFLPILRGGPGLSFTKRVVAISEQEYYVLDPSTCVWMKGTLGNAAGCLRAMAAAGDLEVEGDEVKYLKRYDGANRVVKSFINELQDRTFASKLDSLTPKGCVAMDDGMFDAGADSFRPFVSEDLVSRTIGYAFQPADAIPLEATRLITSFYEQVLPCEQEREYFVRMMAASLFGSGRTRYFLILTDERDGSNGKTTLMRAVKDVFGRLAAATQRSFLNISTSNDPNQHAANLLAYKGARLAFFDEPDKDAKLDIRRIKDLSSGASRQSGRACGGKEVEEFTWKALIVLACNEANFPVMDMSDQPFLKRMKPLRMRSLFVAPSDLPSFEDEPFIFPTLGEDYLDTIKGCSSAHLHLLAQAYRRYVDEGGLGLEPPSVQESLKVVMQNADPRIPTVLDYLEENVDFAPRRTDADKGRKCYAWLTEKQLVNHYWQANSYRLKSEKKSDYTLVLRRAMELKGRKLLRLQPTCKESGKIVNVQGYDRVKFID</sequence>
<dbReference type="PANTHER" id="PTHR35372">
    <property type="entry name" value="ATP BINDING PROTEIN-RELATED"/>
    <property type="match status" value="1"/>
</dbReference>
<reference evidence="3 4" key="1">
    <citation type="journal article" date="2017" name="Mol. Biol. Evol.">
        <title>The 4-celled Tetrabaena socialis nuclear genome reveals the essential components for genetic control of cell number at the origin of multicellularity in the volvocine lineage.</title>
        <authorList>
            <person name="Featherston J."/>
            <person name="Arakaki Y."/>
            <person name="Hanschen E.R."/>
            <person name="Ferris P.J."/>
            <person name="Michod R.E."/>
            <person name="Olson B.J.S.C."/>
            <person name="Nozaki H."/>
            <person name="Durand P.M."/>
        </authorList>
    </citation>
    <scope>NUCLEOTIDE SEQUENCE [LARGE SCALE GENOMIC DNA]</scope>
    <source>
        <strain evidence="3 4">NIES-571</strain>
    </source>
</reference>
<dbReference type="PANTHER" id="PTHR35372:SF2">
    <property type="entry name" value="SF3 HELICASE DOMAIN-CONTAINING PROTEIN"/>
    <property type="match status" value="1"/>
</dbReference>
<keyword evidence="4" id="KW-1185">Reference proteome</keyword>
<gene>
    <name evidence="3" type="ORF">TSOC_012588</name>
</gene>
<dbReference type="Pfam" id="PF08707">
    <property type="entry name" value="PriCT_2"/>
    <property type="match status" value="1"/>
</dbReference>
<evidence type="ECO:0000313" key="3">
    <source>
        <dbReference type="EMBL" id="PNH01530.1"/>
    </source>
</evidence>
<dbReference type="GO" id="GO:0016817">
    <property type="term" value="F:hydrolase activity, acting on acid anhydrides"/>
    <property type="evidence" value="ECO:0007669"/>
    <property type="project" value="InterPro"/>
</dbReference>
<evidence type="ECO:0000313" key="4">
    <source>
        <dbReference type="Proteomes" id="UP000236333"/>
    </source>
</evidence>
<dbReference type="EMBL" id="PGGS01000868">
    <property type="protein sequence ID" value="PNH01530.1"/>
    <property type="molecule type" value="Genomic_DNA"/>
</dbReference>
<keyword evidence="3" id="KW-0347">Helicase</keyword>
<accession>A0A2J7ZMP8</accession>
<comment type="caution">
    <text evidence="3">The sequence shown here is derived from an EMBL/GenBank/DDBJ whole genome shotgun (WGS) entry which is preliminary data.</text>
</comment>
<dbReference type="InterPro" id="IPR051620">
    <property type="entry name" value="ORF904-like_C"/>
</dbReference>
<proteinExistence type="predicted"/>
<name>A0A2J7ZMP8_9CHLO</name>
<keyword evidence="3" id="KW-0067">ATP-binding</keyword>
<dbReference type="AlphaFoldDB" id="A0A2J7ZMP8"/>
<organism evidence="3 4">
    <name type="scientific">Tetrabaena socialis</name>
    <dbReference type="NCBI Taxonomy" id="47790"/>
    <lineage>
        <taxon>Eukaryota</taxon>
        <taxon>Viridiplantae</taxon>
        <taxon>Chlorophyta</taxon>
        <taxon>core chlorophytes</taxon>
        <taxon>Chlorophyceae</taxon>
        <taxon>CS clade</taxon>
        <taxon>Chlamydomonadales</taxon>
        <taxon>Tetrabaenaceae</taxon>
        <taxon>Tetrabaena</taxon>
    </lineage>
</organism>
<keyword evidence="3" id="KW-0547">Nucleotide-binding</keyword>
<evidence type="ECO:0000256" key="1">
    <source>
        <dbReference type="ARBA" id="ARBA00022801"/>
    </source>
</evidence>